<dbReference type="InterPro" id="IPR026295">
    <property type="entry name" value="CCD81"/>
</dbReference>
<sequence length="138" mass="15912">QGVLLTGLGTFAMVHERFNDKEKAYVVRRPVFRLEMDVLYLQELTFPTVVIPGDVQIKPLNYRLLSRATSLPWHVVEGCVQETILLYSFQLRNRHHLSFAFKDIGVLSCEDNALCMRFYHECVTGLESKASWIALLHT</sequence>
<comment type="caution">
    <text evidence="2">The sequence shown here is derived from an EMBL/GenBank/DDBJ whole genome shotgun (WGS) entry which is preliminary data.</text>
</comment>
<dbReference type="Pfam" id="PF18289">
    <property type="entry name" value="HU-CCDC81_euk_2"/>
    <property type="match status" value="1"/>
</dbReference>
<feature type="domain" description="CCDC81 HU" evidence="1">
    <location>
        <begin position="56"/>
        <end position="129"/>
    </location>
</feature>
<gene>
    <name evidence="2" type="primary">Ccdc81_0</name>
    <name evidence="2" type="ORF">STECAR_R10437</name>
</gene>
<accession>A0A7K6WCS4</accession>
<evidence type="ECO:0000313" key="3">
    <source>
        <dbReference type="Proteomes" id="UP000516988"/>
    </source>
</evidence>
<feature type="non-terminal residue" evidence="2">
    <location>
        <position position="1"/>
    </location>
</feature>
<name>A0A7K6WCS4_STECA</name>
<evidence type="ECO:0000313" key="2">
    <source>
        <dbReference type="EMBL" id="NWX45157.1"/>
    </source>
</evidence>
<dbReference type="InterPro" id="IPR040673">
    <property type="entry name" value="CCDC81_HU_dom_2"/>
</dbReference>
<dbReference type="GO" id="GO:0005815">
    <property type="term" value="C:microtubule organizing center"/>
    <property type="evidence" value="ECO:0007669"/>
    <property type="project" value="TreeGrafter"/>
</dbReference>
<reference evidence="2 3" key="1">
    <citation type="submission" date="2019-09" db="EMBL/GenBank/DDBJ databases">
        <title>Bird 10,000 Genomes (B10K) Project - Family phase.</title>
        <authorList>
            <person name="Zhang G."/>
        </authorList>
    </citation>
    <scope>NUCLEOTIDE SEQUENCE [LARGE SCALE GENOMIC DNA]</scope>
    <source>
        <strain evidence="2">OUT-0004</strain>
    </source>
</reference>
<evidence type="ECO:0000259" key="1">
    <source>
        <dbReference type="Pfam" id="PF18289"/>
    </source>
</evidence>
<keyword evidence="3" id="KW-1185">Reference proteome</keyword>
<dbReference type="PANTHER" id="PTHR14362:SF2">
    <property type="entry name" value="COILED-COIL DOMAIN-CONTAINING PROTEIN 81"/>
    <property type="match status" value="1"/>
</dbReference>
<organism evidence="2 3">
    <name type="scientific">Steatornis caripensis</name>
    <name type="common">Oilbird</name>
    <dbReference type="NCBI Taxonomy" id="48435"/>
    <lineage>
        <taxon>Eukaryota</taxon>
        <taxon>Metazoa</taxon>
        <taxon>Chordata</taxon>
        <taxon>Craniata</taxon>
        <taxon>Vertebrata</taxon>
        <taxon>Euteleostomi</taxon>
        <taxon>Archelosauria</taxon>
        <taxon>Archosauria</taxon>
        <taxon>Dinosauria</taxon>
        <taxon>Saurischia</taxon>
        <taxon>Theropoda</taxon>
        <taxon>Coelurosauria</taxon>
        <taxon>Aves</taxon>
        <taxon>Neognathae</taxon>
        <taxon>Neoaves</taxon>
        <taxon>Strisores</taxon>
        <taxon>Caprimulgiformes</taxon>
        <taxon>Steatornithidae</taxon>
        <taxon>Steatornis</taxon>
    </lineage>
</organism>
<dbReference type="Proteomes" id="UP000516988">
    <property type="component" value="Unassembled WGS sequence"/>
</dbReference>
<proteinExistence type="predicted"/>
<dbReference type="OrthoDB" id="125906at2759"/>
<feature type="non-terminal residue" evidence="2">
    <location>
        <position position="138"/>
    </location>
</feature>
<protein>
    <submittedName>
        <fullName evidence="2">CCD81 protein</fullName>
    </submittedName>
</protein>
<dbReference type="PANTHER" id="PTHR14362">
    <property type="entry name" value="COILED-COIL DOMAIN-CONTAINING PROTEIN 81"/>
    <property type="match status" value="1"/>
</dbReference>
<dbReference type="EMBL" id="VZSC01008839">
    <property type="protein sequence ID" value="NWX45157.1"/>
    <property type="molecule type" value="Genomic_DNA"/>
</dbReference>
<dbReference type="AlphaFoldDB" id="A0A7K6WCS4"/>